<dbReference type="PROSITE" id="PS51186">
    <property type="entry name" value="GNAT"/>
    <property type="match status" value="1"/>
</dbReference>
<organism evidence="2 3">
    <name type="scientific">Paenibacillus odorifer</name>
    <dbReference type="NCBI Taxonomy" id="189426"/>
    <lineage>
        <taxon>Bacteria</taxon>
        <taxon>Bacillati</taxon>
        <taxon>Bacillota</taxon>
        <taxon>Bacilli</taxon>
        <taxon>Bacillales</taxon>
        <taxon>Paenibacillaceae</taxon>
        <taxon>Paenibacillus</taxon>
    </lineage>
</organism>
<dbReference type="GO" id="GO:0016747">
    <property type="term" value="F:acyltransferase activity, transferring groups other than amino-acyl groups"/>
    <property type="evidence" value="ECO:0007669"/>
    <property type="project" value="InterPro"/>
</dbReference>
<name>A0A1R0ZLR2_9BACL</name>
<dbReference type="Gene3D" id="3.40.630.30">
    <property type="match status" value="1"/>
</dbReference>
<feature type="domain" description="N-acetyltransferase" evidence="1">
    <location>
        <begin position="17"/>
        <end position="165"/>
    </location>
</feature>
<dbReference type="Pfam" id="PF00583">
    <property type="entry name" value="Acetyltransf_1"/>
    <property type="match status" value="1"/>
</dbReference>
<dbReference type="EMBL" id="MPTW01000002">
    <property type="protein sequence ID" value="OME73208.1"/>
    <property type="molecule type" value="Genomic_DNA"/>
</dbReference>
<gene>
    <name evidence="2" type="ORF">BSK65_05285</name>
</gene>
<sequence length="181" mass="21164">MELGMELVPKERKQTISKLMQYYLYDFTRYLELDVDQDGVYPAYPGLESFWSSGNNKFAYLFKVDGNIAGFALVERLLYDPEGQFYMTEFFVMQKYRRSGVGTWAAHKLFDMYPGDWKVSQVRANTPARSFWHRVIGEYTNGEFKERFNPPQGNPSQYFNTLTNNKVNNCKGNSDDVVMKN</sequence>
<proteinExistence type="predicted"/>
<dbReference type="AlphaFoldDB" id="A0A1R0ZLR2"/>
<dbReference type="RefSeq" id="WP_076283574.1">
    <property type="nucleotide sequence ID" value="NZ_MPTW01000002.1"/>
</dbReference>
<dbReference type="OrthoDB" id="8479334at2"/>
<evidence type="ECO:0000313" key="2">
    <source>
        <dbReference type="EMBL" id="OME73208.1"/>
    </source>
</evidence>
<evidence type="ECO:0000313" key="3">
    <source>
        <dbReference type="Proteomes" id="UP000187425"/>
    </source>
</evidence>
<dbReference type="Proteomes" id="UP000187425">
    <property type="component" value="Unassembled WGS sequence"/>
</dbReference>
<keyword evidence="2" id="KW-0808">Transferase</keyword>
<reference evidence="2 3" key="1">
    <citation type="submission" date="2016-11" db="EMBL/GenBank/DDBJ databases">
        <title>Paenibacillus species isolates.</title>
        <authorList>
            <person name="Beno S.M."/>
        </authorList>
    </citation>
    <scope>NUCLEOTIDE SEQUENCE [LARGE SCALE GENOMIC DNA]</scope>
    <source>
        <strain evidence="2 3">FSL H7-0443</strain>
    </source>
</reference>
<dbReference type="InterPro" id="IPR000182">
    <property type="entry name" value="GNAT_dom"/>
</dbReference>
<evidence type="ECO:0000259" key="1">
    <source>
        <dbReference type="PROSITE" id="PS51186"/>
    </source>
</evidence>
<dbReference type="CDD" id="cd04301">
    <property type="entry name" value="NAT_SF"/>
    <property type="match status" value="1"/>
</dbReference>
<comment type="caution">
    <text evidence="2">The sequence shown here is derived from an EMBL/GenBank/DDBJ whole genome shotgun (WGS) entry which is preliminary data.</text>
</comment>
<dbReference type="InterPro" id="IPR016181">
    <property type="entry name" value="Acyl_CoA_acyltransferase"/>
</dbReference>
<protein>
    <submittedName>
        <fullName evidence="2">GNAT family N-acetyltransferase</fullName>
    </submittedName>
</protein>
<dbReference type="SUPFAM" id="SSF55729">
    <property type="entry name" value="Acyl-CoA N-acyltransferases (Nat)"/>
    <property type="match status" value="1"/>
</dbReference>
<accession>A0A1R0ZLR2</accession>